<evidence type="ECO:0000313" key="2">
    <source>
        <dbReference type="Proteomes" id="UP000509770"/>
    </source>
</evidence>
<protein>
    <submittedName>
        <fullName evidence="1">Uncharacterized protein</fullName>
    </submittedName>
</protein>
<sequence length="100" mass="11304">MNKNSVLKYVGHDYVAGRRQAFTNNKTYKIVAGRGDGVPRNNGTLGAYIQSATSCVVIDDDKKYRQIECNHNWELVFESDDVSWYKDEGKSPIPASREIC</sequence>
<accession>A0A7D0J640</accession>
<organism evidence="1 2">
    <name type="scientific">Escherichia phage vB_EcoM_4HA13</name>
    <dbReference type="NCBI Taxonomy" id="2601675"/>
    <lineage>
        <taxon>Viruses</taxon>
        <taxon>Duplodnaviria</taxon>
        <taxon>Heunggongvirae</taxon>
        <taxon>Uroviricota</taxon>
        <taxon>Caudoviricetes</taxon>
        <taxon>Chaseviridae</taxon>
        <taxon>Cleopatravirinae</taxon>
        <taxon>Sabourvirus</taxon>
        <taxon>Sabourvirus sv4HA13</taxon>
    </lineage>
</organism>
<evidence type="ECO:0000313" key="1">
    <source>
        <dbReference type="EMBL" id="QEM42983.1"/>
    </source>
</evidence>
<proteinExistence type="predicted"/>
<keyword evidence="2" id="KW-1185">Reference proteome</keyword>
<reference evidence="1" key="1">
    <citation type="submission" date="2019-07" db="EMBL/GenBank/DDBJ databases">
        <authorList>
            <person name="Lin J."/>
            <person name="Cucic S."/>
            <person name="Klem A."/>
            <person name="Kropinski A."/>
            <person name="Anany H."/>
        </authorList>
    </citation>
    <scope>NUCLEOTIDE SEQUENCE [LARGE SCALE GENOMIC DNA]</scope>
</reference>
<name>A0A7D0J640_9CAUD</name>
<dbReference type="Proteomes" id="UP000509770">
    <property type="component" value="Segment"/>
</dbReference>
<dbReference type="EMBL" id="MN136198">
    <property type="protein sequence ID" value="QEM42983.1"/>
    <property type="molecule type" value="Genomic_DNA"/>
</dbReference>
<gene>
    <name evidence="1" type="ORF">AC4HA13_0012</name>
</gene>